<dbReference type="AlphaFoldDB" id="A0A4Y9YRE4"/>
<feature type="binding site" evidence="7">
    <location>
        <position position="52"/>
    </location>
    <ligand>
        <name>Zn(2+)</name>
        <dbReference type="ChEBI" id="CHEBI:29105"/>
    </ligand>
</feature>
<dbReference type="EMBL" id="SEKV01000082">
    <property type="protein sequence ID" value="TFY64955.1"/>
    <property type="molecule type" value="Genomic_DNA"/>
</dbReference>
<comment type="function">
    <text evidence="8">Reversible hydration of carbon dioxide.</text>
</comment>
<dbReference type="InterPro" id="IPR036874">
    <property type="entry name" value="Carbonic_anhydrase_sf"/>
</dbReference>
<evidence type="ECO:0000256" key="8">
    <source>
        <dbReference type="RuleBase" id="RU003956"/>
    </source>
</evidence>
<dbReference type="PANTHER" id="PTHR11002">
    <property type="entry name" value="CARBONIC ANHYDRASE"/>
    <property type="match status" value="1"/>
</dbReference>
<evidence type="ECO:0000313" key="10">
    <source>
        <dbReference type="Proteomes" id="UP000298390"/>
    </source>
</evidence>
<comment type="cofactor">
    <cofactor evidence="7">
        <name>Zn(2+)</name>
        <dbReference type="ChEBI" id="CHEBI:29105"/>
    </cofactor>
    <text evidence="7">Binds 1 zinc ion per subunit.</text>
</comment>
<keyword evidence="5 8" id="KW-0456">Lyase</keyword>
<keyword evidence="4 7" id="KW-0862">Zinc</keyword>
<protein>
    <recommendedName>
        <fullName evidence="2 8">Carbonic anhydrase</fullName>
        <ecNumber evidence="2 8">4.2.1.1</ecNumber>
    </recommendedName>
    <alternativeName>
        <fullName evidence="8">Carbonate dehydratase</fullName>
    </alternativeName>
</protein>
<feature type="binding site" evidence="7">
    <location>
        <position position="109"/>
    </location>
    <ligand>
        <name>Zn(2+)</name>
        <dbReference type="ChEBI" id="CHEBI:29105"/>
    </ligand>
</feature>
<comment type="catalytic activity">
    <reaction evidence="6 8">
        <text>hydrogencarbonate + H(+) = CO2 + H2O</text>
        <dbReference type="Rhea" id="RHEA:10748"/>
        <dbReference type="ChEBI" id="CHEBI:15377"/>
        <dbReference type="ChEBI" id="CHEBI:15378"/>
        <dbReference type="ChEBI" id="CHEBI:16526"/>
        <dbReference type="ChEBI" id="CHEBI:17544"/>
        <dbReference type="EC" id="4.2.1.1"/>
    </reaction>
</comment>
<evidence type="ECO:0000256" key="6">
    <source>
        <dbReference type="ARBA" id="ARBA00048348"/>
    </source>
</evidence>
<dbReference type="GO" id="GO:0004089">
    <property type="term" value="F:carbonate dehydratase activity"/>
    <property type="evidence" value="ECO:0007669"/>
    <property type="project" value="UniProtKB-UniRule"/>
</dbReference>
<comment type="similarity">
    <text evidence="1 8">Belongs to the beta-class carbonic anhydrase family.</text>
</comment>
<dbReference type="SMART" id="SM00947">
    <property type="entry name" value="Pro_CA"/>
    <property type="match status" value="1"/>
</dbReference>
<dbReference type="EC" id="4.2.1.1" evidence="2 8"/>
<dbReference type="SUPFAM" id="SSF53056">
    <property type="entry name" value="beta-carbonic anhydrase, cab"/>
    <property type="match status" value="1"/>
</dbReference>
<evidence type="ECO:0000256" key="3">
    <source>
        <dbReference type="ARBA" id="ARBA00022723"/>
    </source>
</evidence>
<evidence type="ECO:0000256" key="5">
    <source>
        <dbReference type="ARBA" id="ARBA00023239"/>
    </source>
</evidence>
<organism evidence="9 10">
    <name type="scientific">Rhodofomes roseus</name>
    <dbReference type="NCBI Taxonomy" id="34475"/>
    <lineage>
        <taxon>Eukaryota</taxon>
        <taxon>Fungi</taxon>
        <taxon>Dikarya</taxon>
        <taxon>Basidiomycota</taxon>
        <taxon>Agaricomycotina</taxon>
        <taxon>Agaricomycetes</taxon>
        <taxon>Polyporales</taxon>
        <taxon>Rhodofomes</taxon>
    </lineage>
</organism>
<evidence type="ECO:0000256" key="4">
    <source>
        <dbReference type="ARBA" id="ARBA00022833"/>
    </source>
</evidence>
<dbReference type="Gene3D" id="3.40.1050.10">
    <property type="entry name" value="Carbonic anhydrase"/>
    <property type="match status" value="1"/>
</dbReference>
<dbReference type="GO" id="GO:0071244">
    <property type="term" value="P:cellular response to carbon dioxide"/>
    <property type="evidence" value="ECO:0007669"/>
    <property type="project" value="TreeGrafter"/>
</dbReference>
<dbReference type="PANTHER" id="PTHR11002:SF76">
    <property type="entry name" value="CARBONIC ANHYDRASE"/>
    <property type="match status" value="1"/>
</dbReference>
<evidence type="ECO:0000256" key="1">
    <source>
        <dbReference type="ARBA" id="ARBA00006217"/>
    </source>
</evidence>
<evidence type="ECO:0000256" key="7">
    <source>
        <dbReference type="PIRSR" id="PIRSR601765-1"/>
    </source>
</evidence>
<evidence type="ECO:0000313" key="9">
    <source>
        <dbReference type="EMBL" id="TFY64955.1"/>
    </source>
</evidence>
<dbReference type="Proteomes" id="UP000298390">
    <property type="component" value="Unassembled WGS sequence"/>
</dbReference>
<name>A0A4Y9YRE4_9APHY</name>
<reference evidence="9 10" key="1">
    <citation type="submission" date="2019-01" db="EMBL/GenBank/DDBJ databases">
        <title>Genome sequencing of the rare red list fungi Fomitopsis rosea.</title>
        <authorList>
            <person name="Buettner E."/>
            <person name="Kellner H."/>
        </authorList>
    </citation>
    <scope>NUCLEOTIDE SEQUENCE [LARGE SCALE GENOMIC DNA]</scope>
    <source>
        <strain evidence="9 10">DSM 105464</strain>
    </source>
</reference>
<dbReference type="STRING" id="34475.A0A4Y9YRE4"/>
<dbReference type="GO" id="GO:0034599">
    <property type="term" value="P:cellular response to oxidative stress"/>
    <property type="evidence" value="ECO:0007669"/>
    <property type="project" value="TreeGrafter"/>
</dbReference>
<dbReference type="GO" id="GO:0008270">
    <property type="term" value="F:zinc ion binding"/>
    <property type="evidence" value="ECO:0007669"/>
    <property type="project" value="UniProtKB-UniRule"/>
</dbReference>
<dbReference type="InterPro" id="IPR001765">
    <property type="entry name" value="Carbonic_anhydrase"/>
</dbReference>
<sequence length="258" mass="28637">MSGYALKDLTMAHLLVRNEEWAAGIDRIHPEAFPRMATVPQRPKVLWIGCADSRVPESVVTASVPGDIFVHRNIANQFSADDRNAASVVQYAVQHLRVSHVLIVGHSHCGGVEAALEAVRSGRPPSGPIGEWLHHLIHLAKHYPEITELTEVNVISAVNRVGNFIEKMEYLDPSVGEEAARVTVVGMVYELETGRLREAGRREVWPPRDEADQNGPIAYKRGVHEHGKYENVLHANVNGVDEDRAHRAYANNNMATYV</sequence>
<feature type="binding site" evidence="7">
    <location>
        <position position="106"/>
    </location>
    <ligand>
        <name>Zn(2+)</name>
        <dbReference type="ChEBI" id="CHEBI:29105"/>
    </ligand>
</feature>
<accession>A0A4Y9YRE4</accession>
<dbReference type="GO" id="GO:0015976">
    <property type="term" value="P:carbon utilization"/>
    <property type="evidence" value="ECO:0007669"/>
    <property type="project" value="InterPro"/>
</dbReference>
<dbReference type="PROSITE" id="PS00705">
    <property type="entry name" value="PROK_CO2_ANHYDRASE_2"/>
    <property type="match status" value="1"/>
</dbReference>
<dbReference type="InterPro" id="IPR015892">
    <property type="entry name" value="Carbonic_anhydrase_CS"/>
</dbReference>
<evidence type="ECO:0000256" key="2">
    <source>
        <dbReference type="ARBA" id="ARBA00012925"/>
    </source>
</evidence>
<proteinExistence type="inferred from homology"/>
<feature type="binding site" evidence="7">
    <location>
        <position position="50"/>
    </location>
    <ligand>
        <name>Zn(2+)</name>
        <dbReference type="ChEBI" id="CHEBI:29105"/>
    </ligand>
</feature>
<keyword evidence="3 7" id="KW-0479">Metal-binding</keyword>
<dbReference type="Pfam" id="PF00484">
    <property type="entry name" value="Pro_CA"/>
    <property type="match status" value="1"/>
</dbReference>
<gene>
    <name evidence="9" type="ORF">EVJ58_g2274</name>
</gene>
<comment type="caution">
    <text evidence="9">The sequence shown here is derived from an EMBL/GenBank/DDBJ whole genome shotgun (WGS) entry which is preliminary data.</text>
</comment>